<feature type="domain" description="Putative restriction endonuclease" evidence="1">
    <location>
        <begin position="13"/>
        <end position="179"/>
    </location>
</feature>
<reference evidence="2 3" key="1">
    <citation type="submission" date="2018-03" db="EMBL/GenBank/DDBJ databases">
        <title>Draft Genome Sequences of the Obligatory Marine Myxobacteria Enhygromyxa salina SWB007.</title>
        <authorList>
            <person name="Poehlein A."/>
            <person name="Moghaddam J.A."/>
            <person name="Harms H."/>
            <person name="Alanjari M."/>
            <person name="Koenig G.M."/>
            <person name="Daniel R."/>
            <person name="Schaeberle T.F."/>
        </authorList>
    </citation>
    <scope>NUCLEOTIDE SEQUENCE [LARGE SCALE GENOMIC DNA]</scope>
    <source>
        <strain evidence="2 3">SWB007</strain>
    </source>
</reference>
<dbReference type="PANTHER" id="PTHR36558:SF1">
    <property type="entry name" value="RESTRICTION ENDONUCLEASE DOMAIN-CONTAINING PROTEIN-RELATED"/>
    <property type="match status" value="1"/>
</dbReference>
<comment type="caution">
    <text evidence="2">The sequence shown here is derived from an EMBL/GenBank/DDBJ whole genome shotgun (WGS) entry which is preliminary data.</text>
</comment>
<dbReference type="Pfam" id="PF05685">
    <property type="entry name" value="Uma2"/>
    <property type="match status" value="1"/>
</dbReference>
<dbReference type="Proteomes" id="UP000238823">
    <property type="component" value="Unassembled WGS sequence"/>
</dbReference>
<evidence type="ECO:0000259" key="1">
    <source>
        <dbReference type="Pfam" id="PF05685"/>
    </source>
</evidence>
<dbReference type="InterPro" id="IPR011335">
    <property type="entry name" value="Restrct_endonuc-II-like"/>
</dbReference>
<proteinExistence type="predicted"/>
<dbReference type="InterPro" id="IPR012296">
    <property type="entry name" value="Nuclease_put_TT1808"/>
</dbReference>
<dbReference type="PANTHER" id="PTHR36558">
    <property type="entry name" value="GLR1098 PROTEIN"/>
    <property type="match status" value="1"/>
</dbReference>
<dbReference type="CDD" id="cd06260">
    <property type="entry name" value="DUF820-like"/>
    <property type="match status" value="1"/>
</dbReference>
<evidence type="ECO:0000313" key="3">
    <source>
        <dbReference type="Proteomes" id="UP000238823"/>
    </source>
</evidence>
<protein>
    <recommendedName>
        <fullName evidence="1">Putative restriction endonuclease domain-containing protein</fullName>
    </recommendedName>
</protein>
<sequence>MPAPEPTRTTYAAYLEAEQRSEMKHEYLRGEVYAMAGGTPEHAALSMAVGAALTAALAGRPCRVFSSDLRIRVESTDLSTYPDLTVICGSFEHAAADPNAATNPTLIVEVLSDSTEAYDRGEKFAHYRRIPSLREYLLVSQREPRLEAYRKNATGEWVLSEAGAGELLSLASLEGVRLDTDAIYRDPLAAGG</sequence>
<evidence type="ECO:0000313" key="2">
    <source>
        <dbReference type="EMBL" id="PRP96219.1"/>
    </source>
</evidence>
<accession>A0A2S9XTM5</accession>
<dbReference type="Gene3D" id="3.90.1570.10">
    <property type="entry name" value="tt1808, chain A"/>
    <property type="match status" value="1"/>
</dbReference>
<gene>
    <name evidence="2" type="ORF">ENSA7_70330</name>
</gene>
<dbReference type="InterPro" id="IPR008538">
    <property type="entry name" value="Uma2"/>
</dbReference>
<dbReference type="EMBL" id="PVNL01000135">
    <property type="protein sequence ID" value="PRP96219.1"/>
    <property type="molecule type" value="Genomic_DNA"/>
</dbReference>
<dbReference type="AlphaFoldDB" id="A0A2S9XTM5"/>
<name>A0A2S9XTM5_9BACT</name>
<dbReference type="OrthoDB" id="5503005at2"/>
<dbReference type="SUPFAM" id="SSF52980">
    <property type="entry name" value="Restriction endonuclease-like"/>
    <property type="match status" value="1"/>
</dbReference>
<dbReference type="RefSeq" id="WP_106093831.1">
    <property type="nucleotide sequence ID" value="NZ_PVNL01000135.1"/>
</dbReference>
<organism evidence="2 3">
    <name type="scientific">Enhygromyxa salina</name>
    <dbReference type="NCBI Taxonomy" id="215803"/>
    <lineage>
        <taxon>Bacteria</taxon>
        <taxon>Pseudomonadati</taxon>
        <taxon>Myxococcota</taxon>
        <taxon>Polyangia</taxon>
        <taxon>Nannocystales</taxon>
        <taxon>Nannocystaceae</taxon>
        <taxon>Enhygromyxa</taxon>
    </lineage>
</organism>